<evidence type="ECO:0000313" key="1">
    <source>
        <dbReference type="EMBL" id="SFG73256.1"/>
    </source>
</evidence>
<organism evidence="1 2">
    <name type="scientific">Desulfotruncus arcticus DSM 17038</name>
    <dbReference type="NCBI Taxonomy" id="1121424"/>
    <lineage>
        <taxon>Bacteria</taxon>
        <taxon>Bacillati</taxon>
        <taxon>Bacillota</taxon>
        <taxon>Clostridia</taxon>
        <taxon>Eubacteriales</taxon>
        <taxon>Desulfallaceae</taxon>
        <taxon>Desulfotruncus</taxon>
    </lineage>
</organism>
<proteinExistence type="predicted"/>
<keyword evidence="2" id="KW-1185">Reference proteome</keyword>
<dbReference type="AlphaFoldDB" id="A0A1I2UEI4"/>
<reference evidence="2" key="1">
    <citation type="submission" date="2016-10" db="EMBL/GenBank/DDBJ databases">
        <authorList>
            <person name="Varghese N."/>
            <person name="Submissions S."/>
        </authorList>
    </citation>
    <scope>NUCLEOTIDE SEQUENCE [LARGE SCALE GENOMIC DNA]</scope>
    <source>
        <strain evidence="2">DSM 17038</strain>
    </source>
</reference>
<evidence type="ECO:0000313" key="2">
    <source>
        <dbReference type="Proteomes" id="UP000199337"/>
    </source>
</evidence>
<protein>
    <submittedName>
        <fullName evidence="1">Uncharacterized protein</fullName>
    </submittedName>
</protein>
<accession>A0A1I2UEI4</accession>
<sequence length="102" mass="11242">MEGADTPSPALGKAARSSQNPMIVYLCREEGRLAERPSSFFAPSSERRIKATITWKTPEITVAMICVIAITSSPPNLSTAILRDVHCPTARERRKLEEINSD</sequence>
<dbReference type="Proteomes" id="UP000199337">
    <property type="component" value="Unassembled WGS sequence"/>
</dbReference>
<dbReference type="STRING" id="341036.SAMN05660649_02554"/>
<dbReference type="EMBL" id="FOOX01000008">
    <property type="protein sequence ID" value="SFG73256.1"/>
    <property type="molecule type" value="Genomic_DNA"/>
</dbReference>
<gene>
    <name evidence="1" type="ORF">SAMN05660649_02554</name>
</gene>
<name>A0A1I2UEI4_9FIRM</name>